<proteinExistence type="predicted"/>
<name>S5ZJY3_9SPIR</name>
<dbReference type="Pfam" id="PF00158">
    <property type="entry name" value="Sigma54_activat"/>
    <property type="match status" value="1"/>
</dbReference>
<feature type="domain" description="Sigma-54 factor interaction" evidence="1">
    <location>
        <begin position="1"/>
        <end position="40"/>
    </location>
</feature>
<dbReference type="KEGG" id="tped:TPE_0371"/>
<dbReference type="InterPro" id="IPR002078">
    <property type="entry name" value="Sigma_54_int"/>
</dbReference>
<dbReference type="PROSITE" id="PS50045">
    <property type="entry name" value="SIGMA54_INTERACT_4"/>
    <property type="match status" value="1"/>
</dbReference>
<evidence type="ECO:0000259" key="1">
    <source>
        <dbReference type="PROSITE" id="PS50045"/>
    </source>
</evidence>
<dbReference type="GO" id="GO:0006355">
    <property type="term" value="P:regulation of DNA-templated transcription"/>
    <property type="evidence" value="ECO:0007669"/>
    <property type="project" value="InterPro"/>
</dbReference>
<accession>S5ZJY3</accession>
<dbReference type="GO" id="GO:0005524">
    <property type="term" value="F:ATP binding"/>
    <property type="evidence" value="ECO:0007669"/>
    <property type="project" value="InterPro"/>
</dbReference>
<sequence>MESELFGYVEGSFTGARKGGKLGLFEYAHGELSFSMKRRE</sequence>
<protein>
    <submittedName>
        <fullName evidence="2">Transcriptional regulator</fullName>
    </submittedName>
</protein>
<dbReference type="HOGENOM" id="CLU_3298114_0_0_12"/>
<dbReference type="Proteomes" id="UP000015620">
    <property type="component" value="Chromosome"/>
</dbReference>
<dbReference type="PATRIC" id="fig|1291379.3.peg.370"/>
<dbReference type="AlphaFoldDB" id="S5ZJY3"/>
<dbReference type="STRING" id="1291379.TPE_0371"/>
<evidence type="ECO:0000313" key="2">
    <source>
        <dbReference type="EMBL" id="AGT42867.1"/>
    </source>
</evidence>
<organism evidence="2 3">
    <name type="scientific">Treponema pedis str. T A4</name>
    <dbReference type="NCBI Taxonomy" id="1291379"/>
    <lineage>
        <taxon>Bacteria</taxon>
        <taxon>Pseudomonadati</taxon>
        <taxon>Spirochaetota</taxon>
        <taxon>Spirochaetia</taxon>
        <taxon>Spirochaetales</taxon>
        <taxon>Treponemataceae</taxon>
        <taxon>Treponema</taxon>
    </lineage>
</organism>
<dbReference type="EMBL" id="CP004120">
    <property type="protein sequence ID" value="AGT42867.1"/>
    <property type="molecule type" value="Genomic_DNA"/>
</dbReference>
<evidence type="ECO:0000313" key="3">
    <source>
        <dbReference type="Proteomes" id="UP000015620"/>
    </source>
</evidence>
<reference evidence="2 3" key="1">
    <citation type="journal article" date="2013" name="PLoS ONE">
        <title>Genome-Wide Relatedness of Treponema pedis, from Gingiva and Necrotic Skin Lesions of Pigs, with the Human Oral Pathogen Treponema denticola.</title>
        <authorList>
            <person name="Svartstrom O."/>
            <person name="Mushtaq M."/>
            <person name="Pringle M."/>
            <person name="Segerman B."/>
        </authorList>
    </citation>
    <scope>NUCLEOTIDE SEQUENCE [LARGE SCALE GENOMIC DNA]</scope>
    <source>
        <strain evidence="2">T A4</strain>
    </source>
</reference>
<keyword evidence="3" id="KW-1185">Reference proteome</keyword>
<gene>
    <name evidence="2" type="ORF">TPE_0371</name>
</gene>